<dbReference type="EMBL" id="OJIN01000184">
    <property type="protein sequence ID" value="SPD75091.1"/>
    <property type="molecule type" value="Genomic_DNA"/>
</dbReference>
<dbReference type="InterPro" id="IPR024370">
    <property type="entry name" value="PBP_domain"/>
</dbReference>
<reference evidence="2" key="1">
    <citation type="submission" date="2018-01" db="EMBL/GenBank/DDBJ databases">
        <authorList>
            <person name="Regsiter A."/>
            <person name="William W."/>
        </authorList>
    </citation>
    <scope>NUCLEOTIDE SEQUENCE</scope>
    <source>
        <strain evidence="2">TRIP AH-1</strain>
    </source>
</reference>
<dbReference type="AlphaFoldDB" id="A0A445N0G1"/>
<dbReference type="SUPFAM" id="SSF53850">
    <property type="entry name" value="Periplasmic binding protein-like II"/>
    <property type="match status" value="1"/>
</dbReference>
<organism evidence="2">
    <name type="scientific">uncultured Desulfobacterium sp</name>
    <dbReference type="NCBI Taxonomy" id="201089"/>
    <lineage>
        <taxon>Bacteria</taxon>
        <taxon>Pseudomonadati</taxon>
        <taxon>Thermodesulfobacteriota</taxon>
        <taxon>Desulfobacteria</taxon>
        <taxon>Desulfobacterales</taxon>
        <taxon>Desulfobacteriaceae</taxon>
        <taxon>Desulfobacterium</taxon>
        <taxon>environmental samples</taxon>
    </lineage>
</organism>
<gene>
    <name evidence="2" type="ORF">PITCH_A420052</name>
</gene>
<accession>A0A445N0G1</accession>
<dbReference type="Pfam" id="PF12849">
    <property type="entry name" value="PBP_like_2"/>
    <property type="match status" value="1"/>
</dbReference>
<proteinExistence type="predicted"/>
<dbReference type="Gene3D" id="3.40.190.10">
    <property type="entry name" value="Periplasmic binding protein-like II"/>
    <property type="match status" value="1"/>
</dbReference>
<protein>
    <recommendedName>
        <fullName evidence="1">PBP domain-containing protein</fullName>
    </recommendedName>
</protein>
<name>A0A445N0G1_9BACT</name>
<feature type="domain" description="PBP" evidence="1">
    <location>
        <begin position="28"/>
        <end position="135"/>
    </location>
</feature>
<sequence length="145" mass="15605">MKSKAVLGVILAAIMEVLLYFPGIASAGDVIIIANKDVSASSISAADLENIFLAKKTEWDNGQKIDFVTLQDCQTHDDFLTKYLKKTSAQFQRYFRSLVFTGKGKAPRAFQTEQSLVDYVAGAAGAIGYVSAGTNTSSVKVLTVN</sequence>
<evidence type="ECO:0000313" key="2">
    <source>
        <dbReference type="EMBL" id="SPD75091.1"/>
    </source>
</evidence>
<evidence type="ECO:0000259" key="1">
    <source>
        <dbReference type="Pfam" id="PF12849"/>
    </source>
</evidence>